<organism evidence="2 3">
    <name type="scientific">Paenibacillus beijingensis</name>
    <dbReference type="NCBI Taxonomy" id="1126833"/>
    <lineage>
        <taxon>Bacteria</taxon>
        <taxon>Bacillati</taxon>
        <taxon>Bacillota</taxon>
        <taxon>Bacilli</taxon>
        <taxon>Bacillales</taxon>
        <taxon>Paenibacillaceae</taxon>
        <taxon>Paenibacillus</taxon>
    </lineage>
</organism>
<dbReference type="GO" id="GO:0005829">
    <property type="term" value="C:cytosol"/>
    <property type="evidence" value="ECO:0007669"/>
    <property type="project" value="TreeGrafter"/>
</dbReference>
<dbReference type="AlphaFoldDB" id="A0A0D5NJJ0"/>
<dbReference type="PANTHER" id="PTHR11647:SF1">
    <property type="entry name" value="COLLAPSIN RESPONSE MEDIATOR PROTEIN"/>
    <property type="match status" value="1"/>
</dbReference>
<dbReference type="GO" id="GO:0016811">
    <property type="term" value="F:hydrolase activity, acting on carbon-nitrogen (but not peptide) bonds, in linear amides"/>
    <property type="evidence" value="ECO:0007669"/>
    <property type="project" value="InterPro"/>
</dbReference>
<feature type="domain" description="Amidohydrolase 3" evidence="1">
    <location>
        <begin position="50"/>
        <end position="523"/>
    </location>
</feature>
<dbReference type="Gene3D" id="2.30.40.10">
    <property type="entry name" value="Urease, subunit C, domain 1"/>
    <property type="match status" value="1"/>
</dbReference>
<dbReference type="Gene3D" id="3.20.20.140">
    <property type="entry name" value="Metal-dependent hydrolases"/>
    <property type="match status" value="1"/>
</dbReference>
<evidence type="ECO:0000259" key="1">
    <source>
        <dbReference type="Pfam" id="PF07969"/>
    </source>
</evidence>
<dbReference type="InterPro" id="IPR023100">
    <property type="entry name" value="D-aminoacylase_insert_dom_sf"/>
</dbReference>
<dbReference type="PATRIC" id="fig|1126833.4.peg.2540"/>
<dbReference type="InterPro" id="IPR013108">
    <property type="entry name" value="Amidohydro_3"/>
</dbReference>
<dbReference type="CDD" id="cd01297">
    <property type="entry name" value="D-aminoacylase"/>
    <property type="match status" value="1"/>
</dbReference>
<dbReference type="InterPro" id="IPR032466">
    <property type="entry name" value="Metal_Hydrolase"/>
</dbReference>
<dbReference type="GO" id="GO:0016812">
    <property type="term" value="F:hydrolase activity, acting on carbon-nitrogen (but not peptide) bonds, in cyclic amides"/>
    <property type="evidence" value="ECO:0007669"/>
    <property type="project" value="TreeGrafter"/>
</dbReference>
<accession>A0A0D5NJJ0</accession>
<dbReference type="SUPFAM" id="SSF51556">
    <property type="entry name" value="Metallo-dependent hydrolases"/>
    <property type="match status" value="1"/>
</dbReference>
<name>A0A0D5NJJ0_9BACL</name>
<keyword evidence="3" id="KW-1185">Reference proteome</keyword>
<reference evidence="3" key="2">
    <citation type="submission" date="2015-03" db="EMBL/GenBank/DDBJ databases">
        <title>Genome sequence of Paenibacillus beijingensis strain DSM 24997T.</title>
        <authorList>
            <person name="Kwak Y."/>
            <person name="Shin J.-H."/>
        </authorList>
    </citation>
    <scope>NUCLEOTIDE SEQUENCE [LARGE SCALE GENOMIC DNA]</scope>
    <source>
        <strain evidence="3">DSM 24997</strain>
    </source>
</reference>
<dbReference type="Gene3D" id="3.30.1490.130">
    <property type="entry name" value="D-aminoacylase. Domain 3"/>
    <property type="match status" value="1"/>
</dbReference>
<dbReference type="SUPFAM" id="SSF51338">
    <property type="entry name" value="Composite domain of metallo-dependent hydrolases"/>
    <property type="match status" value="1"/>
</dbReference>
<proteinExistence type="predicted"/>
<dbReference type="HOGENOM" id="CLU_016107_2_1_9"/>
<dbReference type="Pfam" id="PF07969">
    <property type="entry name" value="Amidohydro_3"/>
    <property type="match status" value="1"/>
</dbReference>
<dbReference type="InterPro" id="IPR050378">
    <property type="entry name" value="Metallo-dep_Hydrolases_sf"/>
</dbReference>
<evidence type="ECO:0000313" key="3">
    <source>
        <dbReference type="Proteomes" id="UP000032633"/>
    </source>
</evidence>
<dbReference type="Proteomes" id="UP000032633">
    <property type="component" value="Chromosome"/>
</dbReference>
<dbReference type="KEGG" id="pbj:VN24_11605"/>
<sequence>MKADLWIKNGLIVDGSGAERRQGGVAVSDGKLIMTGEGAARDEDIDSDAIIDAEGLIVAPGFIDIHTHSDLTLLIDSRGASKISQGVTTEIVGNCGMSAVDCCGTHKDEIREGASFLYADLIPWTWNNYADYLAEFDKRGISMNVGCFIGHGTVRASVMGYENRQPAPEEMDAMKQFVAEAMEAGALGLSSGLIYSPGIFAQSGELIELCKVVARYGGVYTTHMRNESTGLLDSVEEALYVAREARVSLEISHLKVTGTRNWGMVAQAVKRIRAAREEGIDVHYDFYPYHASSTGMTYMLPPWVQAGGWEASRKRILDPVMKERMIAEIENGTPTWISPALNAGWDRIRIASVQTEASRRAEGLSLKQYAELCGQPPVEAMLQLLLAEEGGVGMVLFVMSEEDIEAAASSELSIVASDGFAIAADGVLSRSKPHPRSYGSFTRVFDRYCRQRPVMTLEQAVHKMTGLPASKLSLHDRGLLRDGFAADVVLFHPEHVKDAATFEQPHRYSKGVHTVLVNGRIAYSEGTFHNPKSGMVVKMTPSGKEAAR</sequence>
<protein>
    <recommendedName>
        <fullName evidence="1">Amidohydrolase 3 domain-containing protein</fullName>
    </recommendedName>
</protein>
<dbReference type="STRING" id="1126833.VN24_11605"/>
<reference evidence="2 3" key="1">
    <citation type="journal article" date="2015" name="J. Biotechnol.">
        <title>Complete genome sequence of Paenibacillus beijingensis 7188(T) (=DSM 24997(T)), a novel rhizobacterium from jujube garden soil.</title>
        <authorList>
            <person name="Kwak Y."/>
            <person name="Shin J.H."/>
        </authorList>
    </citation>
    <scope>NUCLEOTIDE SEQUENCE [LARGE SCALE GENOMIC DNA]</scope>
    <source>
        <strain evidence="2 3">DSM 24997</strain>
    </source>
</reference>
<dbReference type="PANTHER" id="PTHR11647">
    <property type="entry name" value="HYDRANTOINASE/DIHYDROPYRIMIDINASE FAMILY MEMBER"/>
    <property type="match status" value="1"/>
</dbReference>
<evidence type="ECO:0000313" key="2">
    <source>
        <dbReference type="EMBL" id="AJY75103.1"/>
    </source>
</evidence>
<dbReference type="EMBL" id="CP011058">
    <property type="protein sequence ID" value="AJY75103.1"/>
    <property type="molecule type" value="Genomic_DNA"/>
</dbReference>
<dbReference type="RefSeq" id="WP_045670536.1">
    <property type="nucleotide sequence ID" value="NZ_CP011058.1"/>
</dbReference>
<dbReference type="OrthoDB" id="9775607at2"/>
<gene>
    <name evidence="2" type="ORF">VN24_11605</name>
</gene>
<dbReference type="InterPro" id="IPR011059">
    <property type="entry name" value="Metal-dep_hydrolase_composite"/>
</dbReference>